<keyword evidence="4" id="KW-1185">Reference proteome</keyword>
<evidence type="ECO:0000313" key="4">
    <source>
        <dbReference type="Proteomes" id="UP001597641"/>
    </source>
</evidence>
<gene>
    <name evidence="3" type="ORF">ACFS7Z_23815</name>
</gene>
<dbReference type="Gene3D" id="2.40.128.640">
    <property type="match status" value="1"/>
</dbReference>
<feature type="region of interest" description="Disordered" evidence="1">
    <location>
        <begin position="36"/>
        <end position="71"/>
    </location>
</feature>
<feature type="compositionally biased region" description="Low complexity" evidence="1">
    <location>
        <begin position="44"/>
        <end position="66"/>
    </location>
</feature>
<dbReference type="RefSeq" id="WP_377490745.1">
    <property type="nucleotide sequence ID" value="NZ_JBHUOX010000029.1"/>
</dbReference>
<name>A0ABW6C4C9_9BACT</name>
<organism evidence="3 4">
    <name type="scientific">Pontibacter toksunensis</name>
    <dbReference type="NCBI Taxonomy" id="1332631"/>
    <lineage>
        <taxon>Bacteria</taxon>
        <taxon>Pseudomonadati</taxon>
        <taxon>Bacteroidota</taxon>
        <taxon>Cytophagia</taxon>
        <taxon>Cytophagales</taxon>
        <taxon>Hymenobacteraceae</taxon>
        <taxon>Pontibacter</taxon>
    </lineage>
</organism>
<dbReference type="InterPro" id="IPR007298">
    <property type="entry name" value="Cu-R_lipoprotein_NlpE"/>
</dbReference>
<reference evidence="4" key="1">
    <citation type="journal article" date="2019" name="Int. J. Syst. Evol. Microbiol.">
        <title>The Global Catalogue of Microorganisms (GCM) 10K type strain sequencing project: providing services to taxonomists for standard genome sequencing and annotation.</title>
        <authorList>
            <consortium name="The Broad Institute Genomics Platform"/>
            <consortium name="The Broad Institute Genome Sequencing Center for Infectious Disease"/>
            <person name="Wu L."/>
            <person name="Ma J."/>
        </authorList>
    </citation>
    <scope>NUCLEOTIDE SEQUENCE [LARGE SCALE GENOMIC DNA]</scope>
    <source>
        <strain evidence="4">KCTC 23984</strain>
    </source>
</reference>
<accession>A0ABW6C4C9</accession>
<dbReference type="Pfam" id="PF04170">
    <property type="entry name" value="NlpE"/>
    <property type="match status" value="1"/>
</dbReference>
<sequence length="198" mass="21337">MKTIFALLVLFSVALSQQQVQAQEVQSYEEWRKSLAKGNKKATKPAAKAATAKKTSPAKTSPAKATAKAEGKTKSKAVAPAMAAPAGYFTGTLPCSDCQGIISELELTGDANGSNRSFSLKQTYLGKPADKNVLTSSGKWFLAKGNKQDPNAVVLQLIPTSGKIDPMYFLQVSETEVKLLDRQQAEIKGQQNFILKRQ</sequence>
<comment type="caution">
    <text evidence="3">The sequence shown here is derived from an EMBL/GenBank/DDBJ whole genome shotgun (WGS) entry which is preliminary data.</text>
</comment>
<feature type="signal peptide" evidence="2">
    <location>
        <begin position="1"/>
        <end position="22"/>
    </location>
</feature>
<feature type="chain" id="PRO_5045852039" evidence="2">
    <location>
        <begin position="23"/>
        <end position="198"/>
    </location>
</feature>
<dbReference type="EMBL" id="JBHUOX010000029">
    <property type="protein sequence ID" value="MFD3003409.1"/>
    <property type="molecule type" value="Genomic_DNA"/>
</dbReference>
<proteinExistence type="predicted"/>
<dbReference type="Proteomes" id="UP001597641">
    <property type="component" value="Unassembled WGS sequence"/>
</dbReference>
<evidence type="ECO:0000256" key="1">
    <source>
        <dbReference type="SAM" id="MobiDB-lite"/>
    </source>
</evidence>
<evidence type="ECO:0000256" key="2">
    <source>
        <dbReference type="SAM" id="SignalP"/>
    </source>
</evidence>
<evidence type="ECO:0000313" key="3">
    <source>
        <dbReference type="EMBL" id="MFD3003409.1"/>
    </source>
</evidence>
<keyword evidence="2" id="KW-0732">Signal</keyword>
<protein>
    <submittedName>
        <fullName evidence="3">Copper resistance protein NlpE</fullName>
    </submittedName>
</protein>